<sequence length="52" mass="5736">MWICKLCGGLIGFQNAMTHEGYSVIHSVVCLDCGNTSKAGVKEIAYWVEKED</sequence>
<evidence type="ECO:0000313" key="1">
    <source>
        <dbReference type="EMBL" id="ACZ09730.1"/>
    </source>
</evidence>
<protein>
    <submittedName>
        <fullName evidence="1">Uncharacterized protein</fullName>
    </submittedName>
</protein>
<dbReference type="HOGENOM" id="CLU_3084599_0_0_0"/>
<reference evidence="2" key="1">
    <citation type="submission" date="2009-09" db="EMBL/GenBank/DDBJ databases">
        <title>The complete chromosome of Sebaldella termitidis ATCC 33386.</title>
        <authorList>
            <consortium name="US DOE Joint Genome Institute (JGI-PGF)"/>
            <person name="Lucas S."/>
            <person name="Copeland A."/>
            <person name="Lapidus A."/>
            <person name="Glavina del Rio T."/>
            <person name="Dalin E."/>
            <person name="Tice H."/>
            <person name="Bruce D."/>
            <person name="Goodwin L."/>
            <person name="Pitluck S."/>
            <person name="Kyrpides N."/>
            <person name="Mavromatis K."/>
            <person name="Ivanova N."/>
            <person name="Mikhailova N."/>
            <person name="Sims D."/>
            <person name="Meincke L."/>
            <person name="Brettin T."/>
            <person name="Detter J.C."/>
            <person name="Han C."/>
            <person name="Larimer F."/>
            <person name="Land M."/>
            <person name="Hauser L."/>
            <person name="Markowitz V."/>
            <person name="Cheng J.F."/>
            <person name="Hugenholtz P."/>
            <person name="Woyke T."/>
            <person name="Wu D."/>
            <person name="Eisen J.A."/>
        </authorList>
    </citation>
    <scope>NUCLEOTIDE SEQUENCE [LARGE SCALE GENOMIC DNA]</scope>
    <source>
        <strain evidence="2">ATCC 33386 / NCTC 11300</strain>
    </source>
</reference>
<dbReference type="STRING" id="526218.Sterm_2886"/>
<dbReference type="KEGG" id="str:Sterm_2886"/>
<reference evidence="1 2" key="2">
    <citation type="journal article" date="2010" name="Stand. Genomic Sci.">
        <title>Complete genome sequence of Sebaldella termitidis type strain (NCTC 11300).</title>
        <authorList>
            <person name="Harmon-Smith M."/>
            <person name="Celia L."/>
            <person name="Chertkov O."/>
            <person name="Lapidus A."/>
            <person name="Copeland A."/>
            <person name="Glavina Del Rio T."/>
            <person name="Nolan M."/>
            <person name="Lucas S."/>
            <person name="Tice H."/>
            <person name="Cheng J.F."/>
            <person name="Han C."/>
            <person name="Detter J.C."/>
            <person name="Bruce D."/>
            <person name="Goodwin L."/>
            <person name="Pitluck S."/>
            <person name="Pati A."/>
            <person name="Liolios K."/>
            <person name="Ivanova N."/>
            <person name="Mavromatis K."/>
            <person name="Mikhailova N."/>
            <person name="Chen A."/>
            <person name="Palaniappan K."/>
            <person name="Land M."/>
            <person name="Hauser L."/>
            <person name="Chang Y.J."/>
            <person name="Jeffries C.D."/>
            <person name="Brettin T."/>
            <person name="Goker M."/>
            <person name="Beck B."/>
            <person name="Bristow J."/>
            <person name="Eisen J.A."/>
            <person name="Markowitz V."/>
            <person name="Hugenholtz P."/>
            <person name="Kyrpides N.C."/>
            <person name="Klenk H.P."/>
            <person name="Chen F."/>
        </authorList>
    </citation>
    <scope>NUCLEOTIDE SEQUENCE [LARGE SCALE GENOMIC DNA]</scope>
    <source>
        <strain evidence="2">ATCC 33386 / NCTC 11300</strain>
    </source>
</reference>
<proteinExistence type="predicted"/>
<dbReference type="AlphaFoldDB" id="D1ANC6"/>
<keyword evidence="2" id="KW-1185">Reference proteome</keyword>
<name>D1ANC6_SEBTE</name>
<organism evidence="1 2">
    <name type="scientific">Sebaldella termitidis (strain ATCC 33386 / NCTC 11300)</name>
    <dbReference type="NCBI Taxonomy" id="526218"/>
    <lineage>
        <taxon>Bacteria</taxon>
        <taxon>Fusobacteriati</taxon>
        <taxon>Fusobacteriota</taxon>
        <taxon>Fusobacteriia</taxon>
        <taxon>Fusobacteriales</taxon>
        <taxon>Leptotrichiaceae</taxon>
        <taxon>Sebaldella</taxon>
    </lineage>
</organism>
<evidence type="ECO:0000313" key="2">
    <source>
        <dbReference type="Proteomes" id="UP000000845"/>
    </source>
</evidence>
<dbReference type="EMBL" id="CP001739">
    <property type="protein sequence ID" value="ACZ09730.1"/>
    <property type="molecule type" value="Genomic_DNA"/>
</dbReference>
<gene>
    <name evidence="1" type="ordered locus">Sterm_2886</name>
</gene>
<dbReference type="Proteomes" id="UP000000845">
    <property type="component" value="Chromosome"/>
</dbReference>
<accession>D1ANC6</accession>